<protein>
    <submittedName>
        <fullName evidence="1">Uncharacterized protein</fullName>
    </submittedName>
</protein>
<dbReference type="AlphaFoldDB" id="A0AAW5C8N7"/>
<evidence type="ECO:0000313" key="2">
    <source>
        <dbReference type="Proteomes" id="UP001199750"/>
    </source>
</evidence>
<accession>A0AAW5C8N7</accession>
<organism evidence="1 2">
    <name type="scientific">Odoribacter splanchnicus</name>
    <dbReference type="NCBI Taxonomy" id="28118"/>
    <lineage>
        <taxon>Bacteria</taxon>
        <taxon>Pseudomonadati</taxon>
        <taxon>Bacteroidota</taxon>
        <taxon>Bacteroidia</taxon>
        <taxon>Bacteroidales</taxon>
        <taxon>Odoribacteraceae</taxon>
        <taxon>Odoribacter</taxon>
    </lineage>
</organism>
<dbReference type="Proteomes" id="UP001199750">
    <property type="component" value="Unassembled WGS sequence"/>
</dbReference>
<reference evidence="1" key="1">
    <citation type="submission" date="2022-01" db="EMBL/GenBank/DDBJ databases">
        <title>Collection of gut derived symbiotic bacterial strains cultured from healthy donors.</title>
        <authorList>
            <person name="Lin H."/>
            <person name="Kohout C."/>
            <person name="Waligurski E."/>
            <person name="Pamer E.G."/>
        </authorList>
    </citation>
    <scope>NUCLEOTIDE SEQUENCE</scope>
    <source>
        <strain evidence="1">DFI.1.149</strain>
    </source>
</reference>
<dbReference type="GeneID" id="61276907"/>
<gene>
    <name evidence="1" type="ORF">L0P03_01630</name>
</gene>
<sequence length="74" mass="8322">MEKTFEPVVACPQQLPVHRSAGIQAGVRQTACRCPHTAAHGRIPKRKKQREYIRTTYLCGLKNHISKINLVTIA</sequence>
<proteinExistence type="predicted"/>
<name>A0AAW5C8N7_9BACT</name>
<comment type="caution">
    <text evidence="1">The sequence shown here is derived from an EMBL/GenBank/DDBJ whole genome shotgun (WGS) entry which is preliminary data.</text>
</comment>
<evidence type="ECO:0000313" key="1">
    <source>
        <dbReference type="EMBL" id="MCG4958558.1"/>
    </source>
</evidence>
<dbReference type="EMBL" id="JAKNDN010000002">
    <property type="protein sequence ID" value="MCG4958558.1"/>
    <property type="molecule type" value="Genomic_DNA"/>
</dbReference>
<dbReference type="RefSeq" id="WP_140403399.1">
    <property type="nucleotide sequence ID" value="NZ_JABWDG010000097.1"/>
</dbReference>